<dbReference type="Pfam" id="PF00293">
    <property type="entry name" value="NUDIX"/>
    <property type="match status" value="1"/>
</dbReference>
<feature type="domain" description="Nudix hydrolase" evidence="3">
    <location>
        <begin position="7"/>
        <end position="136"/>
    </location>
</feature>
<dbReference type="InterPro" id="IPR015797">
    <property type="entry name" value="NUDIX_hydrolase-like_dom_sf"/>
</dbReference>
<dbReference type="EMBL" id="JALAZD010000001">
    <property type="protein sequence ID" value="MCI0127596.1"/>
    <property type="molecule type" value="Genomic_DNA"/>
</dbReference>
<gene>
    <name evidence="4" type="ORF">ML536_12255</name>
</gene>
<evidence type="ECO:0000259" key="3">
    <source>
        <dbReference type="PROSITE" id="PS51462"/>
    </source>
</evidence>
<name>A0AA41QQ36_9HYPH</name>
<keyword evidence="2" id="KW-0378">Hydrolase</keyword>
<evidence type="ECO:0000256" key="1">
    <source>
        <dbReference type="ARBA" id="ARBA00001946"/>
    </source>
</evidence>
<dbReference type="PANTHER" id="PTHR43046">
    <property type="entry name" value="GDP-MANNOSE MANNOSYL HYDROLASE"/>
    <property type="match status" value="1"/>
</dbReference>
<dbReference type="SUPFAM" id="SSF55811">
    <property type="entry name" value="Nudix"/>
    <property type="match status" value="1"/>
</dbReference>
<dbReference type="Proteomes" id="UP001156140">
    <property type="component" value="Unassembled WGS sequence"/>
</dbReference>
<dbReference type="AlphaFoldDB" id="A0AA41QQ36"/>
<dbReference type="InterPro" id="IPR000086">
    <property type="entry name" value="NUDIX_hydrolase_dom"/>
</dbReference>
<evidence type="ECO:0000256" key="2">
    <source>
        <dbReference type="ARBA" id="ARBA00022801"/>
    </source>
</evidence>
<evidence type="ECO:0000313" key="5">
    <source>
        <dbReference type="Proteomes" id="UP001156140"/>
    </source>
</evidence>
<organism evidence="4 5">
    <name type="scientific">Paradevosia shaoguanensis</name>
    <dbReference type="NCBI Taxonomy" id="1335043"/>
    <lineage>
        <taxon>Bacteria</taxon>
        <taxon>Pseudomonadati</taxon>
        <taxon>Pseudomonadota</taxon>
        <taxon>Alphaproteobacteria</taxon>
        <taxon>Hyphomicrobiales</taxon>
        <taxon>Devosiaceae</taxon>
        <taxon>Paradevosia</taxon>
    </lineage>
</organism>
<dbReference type="PANTHER" id="PTHR43046:SF2">
    <property type="entry name" value="8-OXO-DGTP DIPHOSPHATASE-RELATED"/>
    <property type="match status" value="1"/>
</dbReference>
<dbReference type="PROSITE" id="PS51462">
    <property type="entry name" value="NUDIX"/>
    <property type="match status" value="1"/>
</dbReference>
<keyword evidence="5" id="KW-1185">Reference proteome</keyword>
<accession>A0AA41QQ36</accession>
<dbReference type="InterPro" id="IPR020084">
    <property type="entry name" value="NUDIX_hydrolase_CS"/>
</dbReference>
<dbReference type="PROSITE" id="PS00893">
    <property type="entry name" value="NUDIX_BOX"/>
    <property type="match status" value="1"/>
</dbReference>
<dbReference type="Gene3D" id="3.90.79.10">
    <property type="entry name" value="Nucleoside Triphosphate Pyrophosphohydrolase"/>
    <property type="match status" value="1"/>
</dbReference>
<comment type="cofactor">
    <cofactor evidence="1">
        <name>Mg(2+)</name>
        <dbReference type="ChEBI" id="CHEBI:18420"/>
    </cofactor>
</comment>
<dbReference type="RefSeq" id="WP_281736037.1">
    <property type="nucleotide sequence ID" value="NZ_JAKETQ010000001.1"/>
</dbReference>
<comment type="caution">
    <text evidence="4">The sequence shown here is derived from an EMBL/GenBank/DDBJ whole genome shotgun (WGS) entry which is preliminary data.</text>
</comment>
<dbReference type="CDD" id="cd04690">
    <property type="entry name" value="NUDIX_Hydrolase"/>
    <property type="match status" value="1"/>
</dbReference>
<protein>
    <submittedName>
        <fullName evidence="4">NUDIX domain-containing protein</fullName>
    </submittedName>
</protein>
<sequence>MTATDTPLLISIAAAVLSRADGRVLVVRKRGSGIFMQPGGKIEPGEKPADALVRELAEELRIAVDAEAASFLGEFAAPAANEAGAIVTAQIFAMPFDGAVSPAAEIEEARWIDPAAPDDIVLAELSRNHVLPAWLARRGGD</sequence>
<proteinExistence type="predicted"/>
<dbReference type="GO" id="GO:0016787">
    <property type="term" value="F:hydrolase activity"/>
    <property type="evidence" value="ECO:0007669"/>
    <property type="project" value="UniProtKB-KW"/>
</dbReference>
<reference evidence="4" key="1">
    <citation type="submission" date="2022-03" db="EMBL/GenBank/DDBJ databases">
        <title>The complete genome sequence of a Methyloterrigena soli.</title>
        <authorList>
            <person name="Zi Z."/>
        </authorList>
    </citation>
    <scope>NUCLEOTIDE SEQUENCE</scope>
    <source>
        <strain evidence="4">M48</strain>
    </source>
</reference>
<evidence type="ECO:0000313" key="4">
    <source>
        <dbReference type="EMBL" id="MCI0127596.1"/>
    </source>
</evidence>